<gene>
    <name evidence="2" type="ORF">EYF80_005773</name>
</gene>
<evidence type="ECO:0000256" key="1">
    <source>
        <dbReference type="SAM" id="MobiDB-lite"/>
    </source>
</evidence>
<feature type="region of interest" description="Disordered" evidence="1">
    <location>
        <begin position="17"/>
        <end position="55"/>
    </location>
</feature>
<reference evidence="2 3" key="1">
    <citation type="submission" date="2019-03" db="EMBL/GenBank/DDBJ databases">
        <title>First draft genome of Liparis tanakae, snailfish: a comprehensive survey of snailfish specific genes.</title>
        <authorList>
            <person name="Kim W."/>
            <person name="Song I."/>
            <person name="Jeong J.-H."/>
            <person name="Kim D."/>
            <person name="Kim S."/>
            <person name="Ryu S."/>
            <person name="Song J.Y."/>
            <person name="Lee S.K."/>
        </authorList>
    </citation>
    <scope>NUCLEOTIDE SEQUENCE [LARGE SCALE GENOMIC DNA]</scope>
    <source>
        <tissue evidence="2">Muscle</tissue>
    </source>
</reference>
<protein>
    <submittedName>
        <fullName evidence="2">Uncharacterized protein</fullName>
    </submittedName>
</protein>
<dbReference type="AlphaFoldDB" id="A0A4Z2J332"/>
<accession>A0A4Z2J332</accession>
<sequence length="90" mass="10443">MESEYLFSPTVQQRLCQAPISTSEERKRGAQGRESRGHWFWPMRGKNPNTMTRPSCVKLRGNREMIPGNRNHIRLDGDCREPEGRQSEGQ</sequence>
<feature type="region of interest" description="Disordered" evidence="1">
    <location>
        <begin position="67"/>
        <end position="90"/>
    </location>
</feature>
<feature type="compositionally biased region" description="Basic and acidic residues" evidence="1">
    <location>
        <begin position="23"/>
        <end position="37"/>
    </location>
</feature>
<organism evidence="2 3">
    <name type="scientific">Liparis tanakae</name>
    <name type="common">Tanaka's snailfish</name>
    <dbReference type="NCBI Taxonomy" id="230148"/>
    <lineage>
        <taxon>Eukaryota</taxon>
        <taxon>Metazoa</taxon>
        <taxon>Chordata</taxon>
        <taxon>Craniata</taxon>
        <taxon>Vertebrata</taxon>
        <taxon>Euteleostomi</taxon>
        <taxon>Actinopterygii</taxon>
        <taxon>Neopterygii</taxon>
        <taxon>Teleostei</taxon>
        <taxon>Neoteleostei</taxon>
        <taxon>Acanthomorphata</taxon>
        <taxon>Eupercaria</taxon>
        <taxon>Perciformes</taxon>
        <taxon>Cottioidei</taxon>
        <taxon>Cottales</taxon>
        <taxon>Liparidae</taxon>
        <taxon>Liparis</taxon>
    </lineage>
</organism>
<proteinExistence type="predicted"/>
<dbReference type="EMBL" id="SRLO01000030">
    <property type="protein sequence ID" value="TNN83902.1"/>
    <property type="molecule type" value="Genomic_DNA"/>
</dbReference>
<keyword evidence="3" id="KW-1185">Reference proteome</keyword>
<evidence type="ECO:0000313" key="3">
    <source>
        <dbReference type="Proteomes" id="UP000314294"/>
    </source>
</evidence>
<dbReference type="Proteomes" id="UP000314294">
    <property type="component" value="Unassembled WGS sequence"/>
</dbReference>
<feature type="compositionally biased region" description="Basic and acidic residues" evidence="1">
    <location>
        <begin position="73"/>
        <end position="90"/>
    </location>
</feature>
<comment type="caution">
    <text evidence="2">The sequence shown here is derived from an EMBL/GenBank/DDBJ whole genome shotgun (WGS) entry which is preliminary data.</text>
</comment>
<evidence type="ECO:0000313" key="2">
    <source>
        <dbReference type="EMBL" id="TNN83902.1"/>
    </source>
</evidence>
<name>A0A4Z2J332_9TELE</name>